<accession>A0A0E0QMR6</accession>
<dbReference type="Proteomes" id="UP000008022">
    <property type="component" value="Unassembled WGS sequence"/>
</dbReference>
<dbReference type="HOGENOM" id="CLU_2945848_0_0_1"/>
<reference evidence="1" key="2">
    <citation type="submission" date="2015-06" db="UniProtKB">
        <authorList>
            <consortium name="EnsemblPlants"/>
        </authorList>
    </citation>
    <scope>IDENTIFICATION</scope>
</reference>
<proteinExistence type="predicted"/>
<sequence>MESDWRVIAMVTPAPPGGWDFSSDDALRDEASVKGRDVPRILNVAAKIPGIPTVSSKEEA</sequence>
<evidence type="ECO:0000313" key="1">
    <source>
        <dbReference type="EnsemblPlants" id="ORUFI09G00410.1"/>
    </source>
</evidence>
<evidence type="ECO:0000313" key="2">
    <source>
        <dbReference type="Proteomes" id="UP000008022"/>
    </source>
</evidence>
<reference evidence="2" key="1">
    <citation type="submission" date="2013-06" db="EMBL/GenBank/DDBJ databases">
        <authorList>
            <person name="Zhao Q."/>
        </authorList>
    </citation>
    <scope>NUCLEOTIDE SEQUENCE</scope>
    <source>
        <strain evidence="2">cv. W1943</strain>
    </source>
</reference>
<keyword evidence="2" id="KW-1185">Reference proteome</keyword>
<organism evidence="1 2">
    <name type="scientific">Oryza rufipogon</name>
    <name type="common">Brownbeard rice</name>
    <name type="synonym">Asian wild rice</name>
    <dbReference type="NCBI Taxonomy" id="4529"/>
    <lineage>
        <taxon>Eukaryota</taxon>
        <taxon>Viridiplantae</taxon>
        <taxon>Streptophyta</taxon>
        <taxon>Embryophyta</taxon>
        <taxon>Tracheophyta</taxon>
        <taxon>Spermatophyta</taxon>
        <taxon>Magnoliopsida</taxon>
        <taxon>Liliopsida</taxon>
        <taxon>Poales</taxon>
        <taxon>Poaceae</taxon>
        <taxon>BOP clade</taxon>
        <taxon>Oryzoideae</taxon>
        <taxon>Oryzeae</taxon>
        <taxon>Oryzinae</taxon>
        <taxon>Oryza</taxon>
    </lineage>
</organism>
<dbReference type="EnsemblPlants" id="ORUFI09G00410.1">
    <property type="protein sequence ID" value="ORUFI09G00410.1"/>
    <property type="gene ID" value="ORUFI09G00410"/>
</dbReference>
<name>A0A0E0QMR6_ORYRU</name>
<dbReference type="Gramene" id="ORUFI09G00410.1">
    <property type="protein sequence ID" value="ORUFI09G00410.1"/>
    <property type="gene ID" value="ORUFI09G00410"/>
</dbReference>
<dbReference type="AlphaFoldDB" id="A0A0E0QMR6"/>
<protein>
    <submittedName>
        <fullName evidence="1">Uncharacterized protein</fullName>
    </submittedName>
</protein>